<evidence type="ECO:0000256" key="1">
    <source>
        <dbReference type="SAM" id="MobiDB-lite"/>
    </source>
</evidence>
<dbReference type="GO" id="GO:0004521">
    <property type="term" value="F:RNA endonuclease activity"/>
    <property type="evidence" value="ECO:0007669"/>
    <property type="project" value="TreeGrafter"/>
</dbReference>
<dbReference type="AlphaFoldDB" id="A0A7S3BW65"/>
<accession>A0A7S3BW65</accession>
<evidence type="ECO:0000259" key="2">
    <source>
        <dbReference type="Pfam" id="PF08772"/>
    </source>
</evidence>
<dbReference type="Gene3D" id="6.20.210.10">
    <property type="entry name" value="Nin one binding (NOB1), Zn-ribbon-like"/>
    <property type="match status" value="1"/>
</dbReference>
<dbReference type="GO" id="GO:0030688">
    <property type="term" value="C:preribosome, small subunit precursor"/>
    <property type="evidence" value="ECO:0007669"/>
    <property type="project" value="TreeGrafter"/>
</dbReference>
<proteinExistence type="predicted"/>
<organism evidence="3">
    <name type="scientific">Haptolina ericina</name>
    <dbReference type="NCBI Taxonomy" id="156174"/>
    <lineage>
        <taxon>Eukaryota</taxon>
        <taxon>Haptista</taxon>
        <taxon>Haptophyta</taxon>
        <taxon>Prymnesiophyceae</taxon>
        <taxon>Prymnesiales</taxon>
        <taxon>Prymnesiaceae</taxon>
        <taxon>Haptolina</taxon>
    </lineage>
</organism>
<dbReference type="InterPro" id="IPR039907">
    <property type="entry name" value="NOB1"/>
</dbReference>
<gene>
    <name evidence="3" type="ORF">HERI1096_LOCUS36284</name>
</gene>
<dbReference type="PANTHER" id="PTHR12814:SF2">
    <property type="entry name" value="RNA-BINDING PROTEIN NOB1"/>
    <property type="match status" value="1"/>
</dbReference>
<feature type="region of interest" description="Disordered" evidence="1">
    <location>
        <begin position="111"/>
        <end position="144"/>
    </location>
</feature>
<evidence type="ECO:0000313" key="3">
    <source>
        <dbReference type="EMBL" id="CAE0146319.1"/>
    </source>
</evidence>
<dbReference type="EMBL" id="HBHX01065518">
    <property type="protein sequence ID" value="CAE0146319.1"/>
    <property type="molecule type" value="Transcribed_RNA"/>
</dbReference>
<dbReference type="GO" id="GO:0030490">
    <property type="term" value="P:maturation of SSU-rRNA"/>
    <property type="evidence" value="ECO:0007669"/>
    <property type="project" value="TreeGrafter"/>
</dbReference>
<dbReference type="Pfam" id="PF08772">
    <property type="entry name" value="Zn_ribbon_NOB1"/>
    <property type="match status" value="1"/>
</dbReference>
<reference evidence="3" key="1">
    <citation type="submission" date="2021-01" db="EMBL/GenBank/DDBJ databases">
        <authorList>
            <person name="Corre E."/>
            <person name="Pelletier E."/>
            <person name="Niang G."/>
            <person name="Scheremetjew M."/>
            <person name="Finn R."/>
            <person name="Kale V."/>
            <person name="Holt S."/>
            <person name="Cochrane G."/>
            <person name="Meng A."/>
            <person name="Brown T."/>
            <person name="Cohen L."/>
        </authorList>
    </citation>
    <scope>NUCLEOTIDE SEQUENCE</scope>
    <source>
        <strain evidence="3">CCMP281</strain>
    </source>
</reference>
<feature type="compositionally biased region" description="Basic and acidic residues" evidence="1">
    <location>
        <begin position="133"/>
        <end position="144"/>
    </location>
</feature>
<dbReference type="InterPro" id="IPR036283">
    <property type="entry name" value="NOB1_Zf-like_sf"/>
</dbReference>
<dbReference type="InterPro" id="IPR014881">
    <property type="entry name" value="NOB1_Zn-bd"/>
</dbReference>
<dbReference type="SUPFAM" id="SSF144206">
    <property type="entry name" value="NOB1 zinc finger-like"/>
    <property type="match status" value="1"/>
</dbReference>
<feature type="domain" description="Nin one binding (NOB1) Zn-ribbon-like" evidence="2">
    <location>
        <begin position="1"/>
        <end position="69"/>
    </location>
</feature>
<name>A0A7S3BW65_9EUKA</name>
<sequence length="144" mass="15923">MRCSGCFKQEPDLSKAFCSKCGNTSLVRLASVVDSSGRQRLLPEGRAPARVRSTNVRGTKYPMPKPQVGRNAKNLMLAEDQMAEAADKLRRQGKIKTVNVFDPDYDMDSHFGRKGKKGNGIGNALQVGFGKRNPNDVRSRPKRT</sequence>
<dbReference type="PANTHER" id="PTHR12814">
    <property type="entry name" value="RNA-BINDING PROTEIN NOB1"/>
    <property type="match status" value="1"/>
</dbReference>
<protein>
    <recommendedName>
        <fullName evidence="2">Nin one binding (NOB1) Zn-ribbon-like domain-containing protein</fullName>
    </recommendedName>
</protein>